<dbReference type="STRING" id="303698.A0A1V6TG75"/>
<comment type="caution">
    <text evidence="4">The sequence shown here is derived from an EMBL/GenBank/DDBJ whole genome shotgun (WGS) entry which is preliminary data.</text>
</comment>
<keyword evidence="2" id="KW-1133">Transmembrane helix</keyword>
<feature type="signal peptide" evidence="3">
    <location>
        <begin position="1"/>
        <end position="18"/>
    </location>
</feature>
<dbReference type="EMBL" id="MLKD01000006">
    <property type="protein sequence ID" value="OQE25355.1"/>
    <property type="molecule type" value="Genomic_DNA"/>
</dbReference>
<keyword evidence="2" id="KW-0812">Transmembrane</keyword>
<keyword evidence="5" id="KW-1185">Reference proteome</keyword>
<dbReference type="AlphaFoldDB" id="A0A1V6TG75"/>
<reference evidence="5" key="1">
    <citation type="journal article" date="2017" name="Nat. Microbiol.">
        <title>Global analysis of biosynthetic gene clusters reveals vast potential of secondary metabolite production in Penicillium species.</title>
        <authorList>
            <person name="Nielsen J.C."/>
            <person name="Grijseels S."/>
            <person name="Prigent S."/>
            <person name="Ji B."/>
            <person name="Dainat J."/>
            <person name="Nielsen K.F."/>
            <person name="Frisvad J.C."/>
            <person name="Workman M."/>
            <person name="Nielsen J."/>
        </authorList>
    </citation>
    <scope>NUCLEOTIDE SEQUENCE [LARGE SCALE GENOMIC DNA]</scope>
    <source>
        <strain evidence="5">IBT 24891</strain>
    </source>
</reference>
<sequence>MQTWIPLLMAMQCAAVFCQPHAVRSSDKTSQIENNTESASNPGSRYGEFVKVVEVRNYDDEKAKLVARATTATTDSTTSTTDTTTSTSSSETTTSSTSSTTTSDSTTTSSTTSTSTTSTSTSTSTSSTSTTSSSTTTTASTTTSTATSTSTTSAAVKEYNRKGNIAAIAFACCLISLFLGISIIHCARDRAKSKRIAERELLKETAASTMPLSYSKTNSTANLLPDQSPGLLKDNPFSDSRPRTAQSTSPTPNNYSQPATTGDQTTENVQRPLNEDQRGSLV</sequence>
<evidence type="ECO:0000313" key="5">
    <source>
        <dbReference type="Proteomes" id="UP000191285"/>
    </source>
</evidence>
<feature type="compositionally biased region" description="Low complexity" evidence="1">
    <location>
        <begin position="70"/>
        <end position="153"/>
    </location>
</feature>
<keyword evidence="3" id="KW-0732">Signal</keyword>
<protein>
    <recommendedName>
        <fullName evidence="6">Mid2 domain-containing protein</fullName>
    </recommendedName>
</protein>
<dbReference type="OrthoDB" id="4366245at2759"/>
<feature type="compositionally biased region" description="Polar residues" evidence="1">
    <location>
        <begin position="212"/>
        <end position="222"/>
    </location>
</feature>
<gene>
    <name evidence="4" type="ORF">PENSTE_c006G06646</name>
</gene>
<evidence type="ECO:0008006" key="6">
    <source>
        <dbReference type="Google" id="ProtNLM"/>
    </source>
</evidence>
<feature type="region of interest" description="Disordered" evidence="1">
    <location>
        <begin position="212"/>
        <end position="282"/>
    </location>
</feature>
<feature type="chain" id="PRO_5010700470" description="Mid2 domain-containing protein" evidence="3">
    <location>
        <begin position="19"/>
        <end position="282"/>
    </location>
</feature>
<accession>A0A1V6TG75</accession>
<evidence type="ECO:0000313" key="4">
    <source>
        <dbReference type="EMBL" id="OQE25355.1"/>
    </source>
</evidence>
<keyword evidence="2" id="KW-0472">Membrane</keyword>
<dbReference type="Proteomes" id="UP000191285">
    <property type="component" value="Unassembled WGS sequence"/>
</dbReference>
<feature type="region of interest" description="Disordered" evidence="1">
    <location>
        <begin position="68"/>
        <end position="153"/>
    </location>
</feature>
<evidence type="ECO:0000256" key="1">
    <source>
        <dbReference type="SAM" id="MobiDB-lite"/>
    </source>
</evidence>
<organism evidence="4 5">
    <name type="scientific">Penicillium steckii</name>
    <dbReference type="NCBI Taxonomy" id="303698"/>
    <lineage>
        <taxon>Eukaryota</taxon>
        <taxon>Fungi</taxon>
        <taxon>Dikarya</taxon>
        <taxon>Ascomycota</taxon>
        <taxon>Pezizomycotina</taxon>
        <taxon>Eurotiomycetes</taxon>
        <taxon>Eurotiomycetidae</taxon>
        <taxon>Eurotiales</taxon>
        <taxon>Aspergillaceae</taxon>
        <taxon>Penicillium</taxon>
    </lineage>
</organism>
<feature type="compositionally biased region" description="Polar residues" evidence="1">
    <location>
        <begin position="243"/>
        <end position="271"/>
    </location>
</feature>
<feature type="transmembrane region" description="Helical" evidence="2">
    <location>
        <begin position="165"/>
        <end position="187"/>
    </location>
</feature>
<feature type="compositionally biased region" description="Polar residues" evidence="1">
    <location>
        <begin position="28"/>
        <end position="43"/>
    </location>
</feature>
<evidence type="ECO:0000256" key="3">
    <source>
        <dbReference type="SAM" id="SignalP"/>
    </source>
</evidence>
<name>A0A1V6TG75_9EURO</name>
<evidence type="ECO:0000256" key="2">
    <source>
        <dbReference type="SAM" id="Phobius"/>
    </source>
</evidence>
<feature type="compositionally biased region" description="Basic and acidic residues" evidence="1">
    <location>
        <begin position="273"/>
        <end position="282"/>
    </location>
</feature>
<proteinExistence type="predicted"/>
<feature type="region of interest" description="Disordered" evidence="1">
    <location>
        <begin position="24"/>
        <end position="44"/>
    </location>
</feature>